<dbReference type="KEGG" id="bbig:BBBOND_0310270"/>
<keyword evidence="1" id="KW-0812">Transmembrane</keyword>
<feature type="transmembrane region" description="Helical" evidence="1">
    <location>
        <begin position="133"/>
        <end position="153"/>
    </location>
</feature>
<gene>
    <name evidence="2" type="ORF">BBBOND_0310270</name>
</gene>
<accession>A0A061DD58</accession>
<dbReference type="AlphaFoldDB" id="A0A061DD58"/>
<protein>
    <submittedName>
        <fullName evidence="2">Uncharacterized protein</fullName>
    </submittedName>
</protein>
<keyword evidence="1" id="KW-1133">Transmembrane helix</keyword>
<sequence length="177" mass="18723">MVSVLADVRVHEWLRGLGAAVAEGTGRGSVEWEGKGKMGGRTYRYGTSCGEGCASQRKTCSDIYICGCNCCLEKRTRAEVAASVSLPSTGAESSAPSGVVPLPGVTNALHGEQPSTGDPNAKASTPFRPDPQAIAAVIVAIIVAIILLDLCIFRFPVGRNIRDFLVRKMPFCIAFYS</sequence>
<evidence type="ECO:0000256" key="1">
    <source>
        <dbReference type="SAM" id="Phobius"/>
    </source>
</evidence>
<evidence type="ECO:0000313" key="2">
    <source>
        <dbReference type="EMBL" id="CDR97124.1"/>
    </source>
</evidence>
<dbReference type="EMBL" id="LK391709">
    <property type="protein sequence ID" value="CDR97124.1"/>
    <property type="molecule type" value="Genomic_DNA"/>
</dbReference>
<proteinExistence type="predicted"/>
<dbReference type="Proteomes" id="UP000033188">
    <property type="component" value="Chromosome 3"/>
</dbReference>
<dbReference type="VEuPathDB" id="PiroplasmaDB:BBBOND_0310270"/>
<organism evidence="2 3">
    <name type="scientific">Babesia bigemina</name>
    <dbReference type="NCBI Taxonomy" id="5866"/>
    <lineage>
        <taxon>Eukaryota</taxon>
        <taxon>Sar</taxon>
        <taxon>Alveolata</taxon>
        <taxon>Apicomplexa</taxon>
        <taxon>Aconoidasida</taxon>
        <taxon>Piroplasmida</taxon>
        <taxon>Babesiidae</taxon>
        <taxon>Babesia</taxon>
    </lineage>
</organism>
<dbReference type="GeneID" id="24565665"/>
<dbReference type="RefSeq" id="XP_012769310.1">
    <property type="nucleotide sequence ID" value="XM_012913856.1"/>
</dbReference>
<keyword evidence="1" id="KW-0472">Membrane</keyword>
<name>A0A061DD58_BABBI</name>
<reference evidence="3" key="1">
    <citation type="journal article" date="2014" name="Nucleic Acids Res.">
        <title>The evolutionary dynamics of variant antigen genes in Babesia reveal a history of genomic innovation underlying host-parasite interaction.</title>
        <authorList>
            <person name="Jackson A.P."/>
            <person name="Otto T.D."/>
            <person name="Darby A."/>
            <person name="Ramaprasad A."/>
            <person name="Xia D."/>
            <person name="Echaide I.E."/>
            <person name="Farber M."/>
            <person name="Gahlot S."/>
            <person name="Gamble J."/>
            <person name="Gupta D."/>
            <person name="Gupta Y."/>
            <person name="Jackson L."/>
            <person name="Malandrin L."/>
            <person name="Malas T.B."/>
            <person name="Moussa E."/>
            <person name="Nair M."/>
            <person name="Reid A.J."/>
            <person name="Sanders M."/>
            <person name="Sharma J."/>
            <person name="Tracey A."/>
            <person name="Quail M.A."/>
            <person name="Weir W."/>
            <person name="Wastling J.M."/>
            <person name="Hall N."/>
            <person name="Willadsen P."/>
            <person name="Lingelbach K."/>
            <person name="Shiels B."/>
            <person name="Tait A."/>
            <person name="Berriman M."/>
            <person name="Allred D.R."/>
            <person name="Pain A."/>
        </authorList>
    </citation>
    <scope>NUCLEOTIDE SEQUENCE [LARGE SCALE GENOMIC DNA]</scope>
    <source>
        <strain evidence="3">Bond</strain>
    </source>
</reference>
<evidence type="ECO:0000313" key="3">
    <source>
        <dbReference type="Proteomes" id="UP000033188"/>
    </source>
</evidence>
<keyword evidence="3" id="KW-1185">Reference proteome</keyword>